<feature type="region of interest" description="Disordered" evidence="2">
    <location>
        <begin position="22"/>
        <end position="42"/>
    </location>
</feature>
<keyword evidence="3" id="KW-0812">Transmembrane</keyword>
<proteinExistence type="predicted"/>
<gene>
    <name evidence="4" type="ORF">Pyn_16393</name>
</gene>
<dbReference type="AlphaFoldDB" id="A0A314UYV2"/>
<dbReference type="PANTHER" id="PTHR45651:SF68">
    <property type="entry name" value="ION TRANSPORT DOMAIN-CONTAINING PROTEIN"/>
    <property type="match status" value="1"/>
</dbReference>
<keyword evidence="1" id="KW-0813">Transport</keyword>
<dbReference type="Proteomes" id="UP000250321">
    <property type="component" value="Unassembled WGS sequence"/>
</dbReference>
<dbReference type="GO" id="GO:0034220">
    <property type="term" value="P:monoatomic ion transmembrane transport"/>
    <property type="evidence" value="ECO:0007669"/>
    <property type="project" value="UniProtKB-KW"/>
</dbReference>
<evidence type="ECO:0000313" key="4">
    <source>
        <dbReference type="EMBL" id="PQM42660.1"/>
    </source>
</evidence>
<keyword evidence="5" id="KW-1185">Reference proteome</keyword>
<protein>
    <submittedName>
        <fullName evidence="4">Cyclic nucleotide-gated ion channel 1-like</fullName>
    </submittedName>
</protein>
<keyword evidence="1" id="KW-0407">Ion channel</keyword>
<feature type="transmembrane region" description="Helical" evidence="3">
    <location>
        <begin position="56"/>
        <end position="78"/>
    </location>
</feature>
<dbReference type="GO" id="GO:0016020">
    <property type="term" value="C:membrane"/>
    <property type="evidence" value="ECO:0007669"/>
    <property type="project" value="UniProtKB-SubCell"/>
</dbReference>
<keyword evidence="1" id="KW-0406">Ion transport</keyword>
<evidence type="ECO:0000256" key="3">
    <source>
        <dbReference type="SAM" id="Phobius"/>
    </source>
</evidence>
<name>A0A314UYV2_PRUYE</name>
<evidence type="ECO:0000313" key="5">
    <source>
        <dbReference type="Proteomes" id="UP000250321"/>
    </source>
</evidence>
<dbReference type="EMBL" id="PJQY01002787">
    <property type="protein sequence ID" value="PQM42660.1"/>
    <property type="molecule type" value="Genomic_DNA"/>
</dbReference>
<evidence type="ECO:0000256" key="2">
    <source>
        <dbReference type="SAM" id="MobiDB-lite"/>
    </source>
</evidence>
<comment type="caution">
    <text evidence="4">The sequence shown here is derived from an EMBL/GenBank/DDBJ whole genome shotgun (WGS) entry which is preliminary data.</text>
</comment>
<dbReference type="STRING" id="2094558.A0A314UYV2"/>
<dbReference type="OrthoDB" id="1163027at2759"/>
<organism evidence="4 5">
    <name type="scientific">Prunus yedoensis var. nudiflora</name>
    <dbReference type="NCBI Taxonomy" id="2094558"/>
    <lineage>
        <taxon>Eukaryota</taxon>
        <taxon>Viridiplantae</taxon>
        <taxon>Streptophyta</taxon>
        <taxon>Embryophyta</taxon>
        <taxon>Tracheophyta</taxon>
        <taxon>Spermatophyta</taxon>
        <taxon>Magnoliopsida</taxon>
        <taxon>eudicotyledons</taxon>
        <taxon>Gunneridae</taxon>
        <taxon>Pentapetalae</taxon>
        <taxon>rosids</taxon>
        <taxon>fabids</taxon>
        <taxon>Rosales</taxon>
        <taxon>Rosaceae</taxon>
        <taxon>Amygdaloideae</taxon>
        <taxon>Amygdaleae</taxon>
        <taxon>Prunus</taxon>
    </lineage>
</organism>
<keyword evidence="3" id="KW-1133">Transmembrane helix</keyword>
<sequence length="142" mass="15936">MATRPENDDSMVFVSTTHGIGFNKEDAKGQARHPTSKSGGLKPKEKWETKLLSASLWNKIIVISCVIAVSLDPLFFYIPFIDKEKKCLGMDKKLRNVAIILRSLTDITFLVHIGYQILEAGNKAYKAITNGRNEIIPFAKRL</sequence>
<reference evidence="4 5" key="1">
    <citation type="submission" date="2018-02" db="EMBL/GenBank/DDBJ databases">
        <title>Draft genome of wild Prunus yedoensis var. nudiflora.</title>
        <authorList>
            <person name="Baek S."/>
            <person name="Kim J.-H."/>
            <person name="Choi K."/>
            <person name="Kim G.-B."/>
            <person name="Cho A."/>
            <person name="Jang H."/>
            <person name="Shin C.-H."/>
            <person name="Yu H.-J."/>
            <person name="Mun J.-H."/>
        </authorList>
    </citation>
    <scope>NUCLEOTIDE SEQUENCE [LARGE SCALE GENOMIC DNA]</scope>
    <source>
        <strain evidence="5">cv. Jeju island</strain>
        <tissue evidence="4">Leaf</tissue>
    </source>
</reference>
<keyword evidence="3" id="KW-0472">Membrane</keyword>
<evidence type="ECO:0000256" key="1">
    <source>
        <dbReference type="ARBA" id="ARBA00023303"/>
    </source>
</evidence>
<dbReference type="PANTHER" id="PTHR45651">
    <property type="entry name" value="CYCLIC NUCLEOTIDE-GATED ION CHANNEL 15-RELATED-RELATED"/>
    <property type="match status" value="1"/>
</dbReference>
<accession>A0A314UYV2</accession>